<dbReference type="SUPFAM" id="SSF50475">
    <property type="entry name" value="FMN-binding split barrel"/>
    <property type="match status" value="1"/>
</dbReference>
<comment type="similarity">
    <text evidence="4">Belongs to the flavoredoxin family.</text>
</comment>
<evidence type="ECO:0000313" key="7">
    <source>
        <dbReference type="Proteomes" id="UP000754495"/>
    </source>
</evidence>
<dbReference type="InterPro" id="IPR002563">
    <property type="entry name" value="Flavin_Rdtase-like_dom"/>
</dbReference>
<gene>
    <name evidence="6" type="ORF">FHX46_001053</name>
</gene>
<sequence length="202" mass="21608">MPMIPLDHLDPAELFAMVSWTIAPRPIAWVTSVSPAGDHNLAPFSFFTIASTDPLILMIAIEPREDGSVKDTLGNVLSTRQFVVHIAELDRLPEVARSGDPSPPDFDELADLALPTSAATVVRPPVIDGCAAVFECELLTTHRPGLETLVFGRVVAARVAEHLITGCGRVDVAALRPLGRIGNVFTASTLLERPDRPVGTAC</sequence>
<keyword evidence="7" id="KW-1185">Reference proteome</keyword>
<reference evidence="6 7" key="1">
    <citation type="submission" date="2020-03" db="EMBL/GenBank/DDBJ databases">
        <title>Sequencing the genomes of 1000 actinobacteria strains.</title>
        <authorList>
            <person name="Klenk H.-P."/>
        </authorList>
    </citation>
    <scope>NUCLEOTIDE SEQUENCE [LARGE SCALE GENOMIC DNA]</scope>
    <source>
        <strain evidence="6 7">DSM 45668</strain>
    </source>
</reference>
<proteinExistence type="inferred from homology"/>
<dbReference type="EMBL" id="JAANOU010000001">
    <property type="protein sequence ID" value="NIH78523.1"/>
    <property type="molecule type" value="Genomic_DNA"/>
</dbReference>
<name>A0ABX0SPP3_9PSEU</name>
<dbReference type="Pfam" id="PF01613">
    <property type="entry name" value="Flavin_Reduct"/>
    <property type="match status" value="1"/>
</dbReference>
<evidence type="ECO:0000256" key="2">
    <source>
        <dbReference type="ARBA" id="ARBA00022630"/>
    </source>
</evidence>
<comment type="cofactor">
    <cofactor evidence="1">
        <name>FMN</name>
        <dbReference type="ChEBI" id="CHEBI:58210"/>
    </cofactor>
</comment>
<evidence type="ECO:0000256" key="1">
    <source>
        <dbReference type="ARBA" id="ARBA00001917"/>
    </source>
</evidence>
<evidence type="ECO:0000256" key="3">
    <source>
        <dbReference type="ARBA" id="ARBA00022643"/>
    </source>
</evidence>
<evidence type="ECO:0000313" key="6">
    <source>
        <dbReference type="EMBL" id="NIH78523.1"/>
    </source>
</evidence>
<evidence type="ECO:0000259" key="5">
    <source>
        <dbReference type="SMART" id="SM00903"/>
    </source>
</evidence>
<dbReference type="PANTHER" id="PTHR33798:SF5">
    <property type="entry name" value="FLAVIN REDUCTASE LIKE DOMAIN-CONTAINING PROTEIN"/>
    <property type="match status" value="1"/>
</dbReference>
<comment type="caution">
    <text evidence="6">The sequence shown here is derived from an EMBL/GenBank/DDBJ whole genome shotgun (WGS) entry which is preliminary data.</text>
</comment>
<feature type="domain" description="Flavin reductase like" evidence="5">
    <location>
        <begin position="22"/>
        <end position="173"/>
    </location>
</feature>
<evidence type="ECO:0000256" key="4">
    <source>
        <dbReference type="ARBA" id="ARBA00038054"/>
    </source>
</evidence>
<dbReference type="InterPro" id="IPR012349">
    <property type="entry name" value="Split_barrel_FMN-bd"/>
</dbReference>
<dbReference type="SMART" id="SM00903">
    <property type="entry name" value="Flavin_Reduct"/>
    <property type="match status" value="1"/>
</dbReference>
<dbReference type="Gene3D" id="2.30.110.10">
    <property type="entry name" value="Electron Transport, Fmn-binding Protein, Chain A"/>
    <property type="match status" value="1"/>
</dbReference>
<organism evidence="6 7">
    <name type="scientific">Amycolatopsis viridis</name>
    <dbReference type="NCBI Taxonomy" id="185678"/>
    <lineage>
        <taxon>Bacteria</taxon>
        <taxon>Bacillati</taxon>
        <taxon>Actinomycetota</taxon>
        <taxon>Actinomycetes</taxon>
        <taxon>Pseudonocardiales</taxon>
        <taxon>Pseudonocardiaceae</taxon>
        <taxon>Amycolatopsis</taxon>
    </lineage>
</organism>
<keyword evidence="2" id="KW-0285">Flavoprotein</keyword>
<dbReference type="PANTHER" id="PTHR33798">
    <property type="entry name" value="FLAVOPROTEIN OXYGENASE"/>
    <property type="match status" value="1"/>
</dbReference>
<keyword evidence="3" id="KW-0288">FMN</keyword>
<dbReference type="Proteomes" id="UP000754495">
    <property type="component" value="Unassembled WGS sequence"/>
</dbReference>
<accession>A0ABX0SPP3</accession>
<protein>
    <submittedName>
        <fullName evidence="6">Flavin reductase (DIM6/NTAB) family NADH-FMN oxidoreductase RutF</fullName>
    </submittedName>
</protein>